<accession>A0A6A6K460</accession>
<evidence type="ECO:0000313" key="4">
    <source>
        <dbReference type="Proteomes" id="UP000467840"/>
    </source>
</evidence>
<dbReference type="Proteomes" id="UP000467840">
    <property type="component" value="Unassembled WGS sequence"/>
</dbReference>
<sequence length="286" mass="32279">MDVFHVTDRHGNKLFEDDVAEQIQQSLGPRALSFQSRALSFQSLRQSVGVQSATENTPIELTGRDRPGLLSEVFAVLTDLKSSERCKPLVTVENCADKGYTVVNLRCPDHPKLPFDTVSTLTDVQYVEYYIRHVDGSPISSEAERQRVIHCLEAAIRRRNPEGIRLELCGEDRFGLLSEVTRIFRENGHPVKSETIEIVRKEIGLTILRVKNDAHSTPSQEHGRFSLGNLFRSRESWNNNTKLLSLRLSPLSLSDSDLSQLLSVLNIQQGHSVELLSFIQVESKFL</sequence>
<keyword evidence="1 2" id="KW-0677">Repeat</keyword>
<gene>
    <name evidence="3" type="ORF">GH714_043406</name>
</gene>
<dbReference type="PANTHER" id="PTHR31096">
    <property type="entry name" value="ACT DOMAIN-CONTAINING PROTEIN ACR4-RELATED"/>
    <property type="match status" value="1"/>
</dbReference>
<dbReference type="EMBL" id="JAAGAX010000020">
    <property type="protein sequence ID" value="KAF2283083.1"/>
    <property type="molecule type" value="Genomic_DNA"/>
</dbReference>
<protein>
    <recommendedName>
        <fullName evidence="2">ACT domain-containing protein ACR</fullName>
    </recommendedName>
    <alternativeName>
        <fullName evidence="2">Protein ACT DOMAIN REPEATS</fullName>
    </alternativeName>
</protein>
<dbReference type="GO" id="GO:0016597">
    <property type="term" value="F:amino acid binding"/>
    <property type="evidence" value="ECO:0007669"/>
    <property type="project" value="UniProtKB-UniRule"/>
</dbReference>
<dbReference type="PANTHER" id="PTHR31096:SF15">
    <property type="entry name" value="ACT DOMAIN-CONTAINING PROTEIN ACR"/>
    <property type="match status" value="1"/>
</dbReference>
<evidence type="ECO:0000256" key="1">
    <source>
        <dbReference type="ARBA" id="ARBA00022737"/>
    </source>
</evidence>
<comment type="caution">
    <text evidence="3">The sequence shown here is derived from an EMBL/GenBank/DDBJ whole genome shotgun (WGS) entry which is preliminary data.</text>
</comment>
<proteinExistence type="predicted"/>
<comment type="function">
    <text evidence="2">Binds amino acids.</text>
</comment>
<keyword evidence="4" id="KW-1185">Reference proteome</keyword>
<organism evidence="3 4">
    <name type="scientific">Hevea brasiliensis</name>
    <name type="common">Para rubber tree</name>
    <name type="synonym">Siphonia brasiliensis</name>
    <dbReference type="NCBI Taxonomy" id="3981"/>
    <lineage>
        <taxon>Eukaryota</taxon>
        <taxon>Viridiplantae</taxon>
        <taxon>Streptophyta</taxon>
        <taxon>Embryophyta</taxon>
        <taxon>Tracheophyta</taxon>
        <taxon>Spermatophyta</taxon>
        <taxon>Magnoliopsida</taxon>
        <taxon>eudicotyledons</taxon>
        <taxon>Gunneridae</taxon>
        <taxon>Pentapetalae</taxon>
        <taxon>rosids</taxon>
        <taxon>fabids</taxon>
        <taxon>Malpighiales</taxon>
        <taxon>Euphorbiaceae</taxon>
        <taxon>Crotonoideae</taxon>
        <taxon>Micrandreae</taxon>
        <taxon>Hevea</taxon>
    </lineage>
</organism>
<dbReference type="SUPFAM" id="SSF55021">
    <property type="entry name" value="ACT-like"/>
    <property type="match status" value="1"/>
</dbReference>
<name>A0A6A6K460_HEVBR</name>
<evidence type="ECO:0000313" key="3">
    <source>
        <dbReference type="EMBL" id="KAF2283083.1"/>
    </source>
</evidence>
<dbReference type="AlphaFoldDB" id="A0A6A6K460"/>
<dbReference type="InterPro" id="IPR040217">
    <property type="entry name" value="ACR1-12"/>
</dbReference>
<reference evidence="3 4" key="1">
    <citation type="journal article" date="2020" name="Mol. Plant">
        <title>The Chromosome-Based Rubber Tree Genome Provides New Insights into Spurge Genome Evolution and Rubber Biosynthesis.</title>
        <authorList>
            <person name="Liu J."/>
            <person name="Shi C."/>
            <person name="Shi C.C."/>
            <person name="Li W."/>
            <person name="Zhang Q.J."/>
            <person name="Zhang Y."/>
            <person name="Li K."/>
            <person name="Lu H.F."/>
            <person name="Shi C."/>
            <person name="Zhu S.T."/>
            <person name="Xiao Z.Y."/>
            <person name="Nan H."/>
            <person name="Yue Y."/>
            <person name="Zhu X.G."/>
            <person name="Wu Y."/>
            <person name="Hong X.N."/>
            <person name="Fan G.Y."/>
            <person name="Tong Y."/>
            <person name="Zhang D."/>
            <person name="Mao C.L."/>
            <person name="Liu Y.L."/>
            <person name="Hao S.J."/>
            <person name="Liu W.Q."/>
            <person name="Lv M.Q."/>
            <person name="Zhang H.B."/>
            <person name="Liu Y."/>
            <person name="Hu-Tang G.R."/>
            <person name="Wang J.P."/>
            <person name="Wang J.H."/>
            <person name="Sun Y.H."/>
            <person name="Ni S.B."/>
            <person name="Chen W.B."/>
            <person name="Zhang X.C."/>
            <person name="Jiao Y.N."/>
            <person name="Eichler E.E."/>
            <person name="Li G.H."/>
            <person name="Liu X."/>
            <person name="Gao L.Z."/>
        </authorList>
    </citation>
    <scope>NUCLEOTIDE SEQUENCE [LARGE SCALE GENOMIC DNA]</scope>
    <source>
        <strain evidence="4">cv. GT1</strain>
        <tissue evidence="3">Leaf</tissue>
    </source>
</reference>
<dbReference type="InterPro" id="IPR045865">
    <property type="entry name" value="ACT-like_dom_sf"/>
</dbReference>
<evidence type="ECO:0000256" key="2">
    <source>
        <dbReference type="RuleBase" id="RU369043"/>
    </source>
</evidence>